<protein>
    <submittedName>
        <fullName evidence="5">Acid protease</fullName>
    </submittedName>
</protein>
<evidence type="ECO:0000256" key="1">
    <source>
        <dbReference type="ARBA" id="ARBA00007447"/>
    </source>
</evidence>
<dbReference type="InterPro" id="IPR034164">
    <property type="entry name" value="Pepsin-like_dom"/>
</dbReference>
<keyword evidence="6" id="KW-1185">Reference proteome</keyword>
<dbReference type="InterPro" id="IPR001461">
    <property type="entry name" value="Aspartic_peptidase_A1"/>
</dbReference>
<dbReference type="Pfam" id="PF00026">
    <property type="entry name" value="Asp"/>
    <property type="match status" value="1"/>
</dbReference>
<proteinExistence type="inferred from homology"/>
<dbReference type="Proteomes" id="UP000799437">
    <property type="component" value="Unassembled WGS sequence"/>
</dbReference>
<dbReference type="PROSITE" id="PS51767">
    <property type="entry name" value="PEPTIDASE_A1"/>
    <property type="match status" value="1"/>
</dbReference>
<evidence type="ECO:0000313" key="6">
    <source>
        <dbReference type="Proteomes" id="UP000799437"/>
    </source>
</evidence>
<evidence type="ECO:0000256" key="3">
    <source>
        <dbReference type="SAM" id="Phobius"/>
    </source>
</evidence>
<feature type="region of interest" description="Disordered" evidence="2">
    <location>
        <begin position="509"/>
        <end position="568"/>
    </location>
</feature>
<name>A0A6A6VXT8_9PEZI</name>
<dbReference type="Gene3D" id="2.40.70.10">
    <property type="entry name" value="Acid Proteases"/>
    <property type="match status" value="2"/>
</dbReference>
<organism evidence="5 6">
    <name type="scientific">Pseudovirgaria hyperparasitica</name>
    <dbReference type="NCBI Taxonomy" id="470096"/>
    <lineage>
        <taxon>Eukaryota</taxon>
        <taxon>Fungi</taxon>
        <taxon>Dikarya</taxon>
        <taxon>Ascomycota</taxon>
        <taxon>Pezizomycotina</taxon>
        <taxon>Dothideomycetes</taxon>
        <taxon>Dothideomycetes incertae sedis</taxon>
        <taxon>Acrospermales</taxon>
        <taxon>Acrospermaceae</taxon>
        <taxon>Pseudovirgaria</taxon>
    </lineage>
</organism>
<keyword evidence="5" id="KW-0378">Hydrolase</keyword>
<comment type="similarity">
    <text evidence="1">Belongs to the peptidase A1 family.</text>
</comment>
<dbReference type="SUPFAM" id="SSF50630">
    <property type="entry name" value="Acid proteases"/>
    <property type="match status" value="1"/>
</dbReference>
<dbReference type="GO" id="GO:0000324">
    <property type="term" value="C:fungal-type vacuole"/>
    <property type="evidence" value="ECO:0007669"/>
    <property type="project" value="TreeGrafter"/>
</dbReference>
<dbReference type="EMBL" id="ML996580">
    <property type="protein sequence ID" value="KAF2754504.1"/>
    <property type="molecule type" value="Genomic_DNA"/>
</dbReference>
<dbReference type="GO" id="GO:0004190">
    <property type="term" value="F:aspartic-type endopeptidase activity"/>
    <property type="evidence" value="ECO:0007669"/>
    <property type="project" value="InterPro"/>
</dbReference>
<accession>A0A6A6VXT8</accession>
<reference evidence="5" key="1">
    <citation type="journal article" date="2020" name="Stud. Mycol.">
        <title>101 Dothideomycetes genomes: a test case for predicting lifestyles and emergence of pathogens.</title>
        <authorList>
            <person name="Haridas S."/>
            <person name="Albert R."/>
            <person name="Binder M."/>
            <person name="Bloem J."/>
            <person name="Labutti K."/>
            <person name="Salamov A."/>
            <person name="Andreopoulos B."/>
            <person name="Baker S."/>
            <person name="Barry K."/>
            <person name="Bills G."/>
            <person name="Bluhm B."/>
            <person name="Cannon C."/>
            <person name="Castanera R."/>
            <person name="Culley D."/>
            <person name="Daum C."/>
            <person name="Ezra D."/>
            <person name="Gonzalez J."/>
            <person name="Henrissat B."/>
            <person name="Kuo A."/>
            <person name="Liang C."/>
            <person name="Lipzen A."/>
            <person name="Lutzoni F."/>
            <person name="Magnuson J."/>
            <person name="Mondo S."/>
            <person name="Nolan M."/>
            <person name="Ohm R."/>
            <person name="Pangilinan J."/>
            <person name="Park H.-J."/>
            <person name="Ramirez L."/>
            <person name="Alfaro M."/>
            <person name="Sun H."/>
            <person name="Tritt A."/>
            <person name="Yoshinaga Y."/>
            <person name="Zwiers L.-H."/>
            <person name="Turgeon B."/>
            <person name="Goodwin S."/>
            <person name="Spatafora J."/>
            <person name="Crous P."/>
            <person name="Grigoriev I."/>
        </authorList>
    </citation>
    <scope>NUCLEOTIDE SEQUENCE</scope>
    <source>
        <strain evidence="5">CBS 121739</strain>
    </source>
</reference>
<feature type="transmembrane region" description="Helical" evidence="3">
    <location>
        <begin position="444"/>
        <end position="465"/>
    </location>
</feature>
<keyword evidence="3" id="KW-0472">Membrane</keyword>
<dbReference type="PANTHER" id="PTHR47966">
    <property type="entry name" value="BETA-SITE APP-CLEAVING ENZYME, ISOFORM A-RELATED"/>
    <property type="match status" value="1"/>
</dbReference>
<evidence type="ECO:0000259" key="4">
    <source>
        <dbReference type="PROSITE" id="PS51767"/>
    </source>
</evidence>
<feature type="region of interest" description="Disordered" evidence="2">
    <location>
        <begin position="414"/>
        <end position="437"/>
    </location>
</feature>
<dbReference type="InterPro" id="IPR021109">
    <property type="entry name" value="Peptidase_aspartic_dom_sf"/>
</dbReference>
<sequence>MALSTLVVASHVQFGSIVQRADTPQAISVPPSGVWLGNDGNWSTFGIQVGTPAQNFNVLLSTNRHEFSVPYKNGCPESFDLTNCGYQRGVYTENADQNGFDPNSSTSWQDVGTYQSLQRQGPYSVKAEYGLDTVAIGNTSINGQTQLVSTYSDSNLWLGVLGLDPRPLALGGSDRVAPLQAWKDAGKIPSLSYGYTAGAYYQYGGTPGSLTLGGFDRNLMSSQQVVAPIDRDAAGADGAGGALRLSVTSIKTKSGPNGDRVVSDTTITMPIDSTVPELWLPRSVCDQFQTAFNLNYSDSADRYYFGSFALAREIASKNPAVEFVIADGFESSESITISVPFSAFNLNVSFPVFESAVPWFPIRRAANETQYTLGRVFMQAAYVFADYERGNFTVTQTAYSSPMPSPDIVTVYAIQDSGPGSGGNGNQDEAPPTGGGGLSTGAKAGIAVGVVLAVVLGGVGTFLWLKHRRKTDYDKEVTISGTPDGEKNDTQTAWQANVVGLPVHELEASERGARKYTPDPASPLTPPSELGTHSNWRHTPELDAQEAQRVGSPGGSTGEKGSRLQEYR</sequence>
<dbReference type="OrthoDB" id="4074350at2759"/>
<dbReference type="GO" id="GO:0006508">
    <property type="term" value="P:proteolysis"/>
    <property type="evidence" value="ECO:0007669"/>
    <property type="project" value="UniProtKB-KW"/>
</dbReference>
<keyword evidence="3" id="KW-0812">Transmembrane</keyword>
<dbReference type="CDD" id="cd05471">
    <property type="entry name" value="pepsin_like"/>
    <property type="match status" value="1"/>
</dbReference>
<dbReference type="RefSeq" id="XP_033596955.1">
    <property type="nucleotide sequence ID" value="XM_033739256.1"/>
</dbReference>
<dbReference type="InterPro" id="IPR033121">
    <property type="entry name" value="PEPTIDASE_A1"/>
</dbReference>
<dbReference type="AlphaFoldDB" id="A0A6A6VXT8"/>
<dbReference type="PANTHER" id="PTHR47966:SF51">
    <property type="entry name" value="BETA-SITE APP-CLEAVING ENZYME, ISOFORM A-RELATED"/>
    <property type="match status" value="1"/>
</dbReference>
<dbReference type="GeneID" id="54480310"/>
<keyword evidence="3" id="KW-1133">Transmembrane helix</keyword>
<keyword evidence="5" id="KW-0645">Protease</keyword>
<evidence type="ECO:0000256" key="2">
    <source>
        <dbReference type="SAM" id="MobiDB-lite"/>
    </source>
</evidence>
<evidence type="ECO:0000313" key="5">
    <source>
        <dbReference type="EMBL" id="KAF2754504.1"/>
    </source>
</evidence>
<feature type="domain" description="Peptidase A1" evidence="4">
    <location>
        <begin position="43"/>
        <end position="395"/>
    </location>
</feature>
<gene>
    <name evidence="5" type="ORF">EJ05DRAFT_143438</name>
</gene>